<dbReference type="EMBL" id="CP000510">
    <property type="protein sequence ID" value="ABM04618.1"/>
    <property type="molecule type" value="Genomic_DNA"/>
</dbReference>
<feature type="transmembrane region" description="Helical" evidence="6">
    <location>
        <begin position="56"/>
        <end position="78"/>
    </location>
</feature>
<organism evidence="8 9">
    <name type="scientific">Psychromonas ingrahamii (strain DSM 17664 / CCUG 51855 / 37)</name>
    <dbReference type="NCBI Taxonomy" id="357804"/>
    <lineage>
        <taxon>Bacteria</taxon>
        <taxon>Pseudomonadati</taxon>
        <taxon>Pseudomonadota</taxon>
        <taxon>Gammaproteobacteria</taxon>
        <taxon>Alteromonadales</taxon>
        <taxon>Psychromonadaceae</taxon>
        <taxon>Psychromonas</taxon>
    </lineage>
</organism>
<dbReference type="SUPFAM" id="SSF81342">
    <property type="entry name" value="Transmembrane di-heme cytochromes"/>
    <property type="match status" value="1"/>
</dbReference>
<dbReference type="Proteomes" id="UP000000639">
    <property type="component" value="Chromosome"/>
</dbReference>
<dbReference type="HOGENOM" id="CLU_117047_1_0_6"/>
<dbReference type="Pfam" id="PF01292">
    <property type="entry name" value="Ni_hydr_CYTB"/>
    <property type="match status" value="1"/>
</dbReference>
<gene>
    <name evidence="8" type="ordered locus">Ping_2914</name>
</gene>
<evidence type="ECO:0000256" key="4">
    <source>
        <dbReference type="ARBA" id="ARBA00022989"/>
    </source>
</evidence>
<feature type="transmembrane region" description="Helical" evidence="6">
    <location>
        <begin position="117"/>
        <end position="141"/>
    </location>
</feature>
<evidence type="ECO:0000256" key="3">
    <source>
        <dbReference type="ARBA" id="ARBA00022692"/>
    </source>
</evidence>
<name>A1SYQ3_PSYIN</name>
<dbReference type="AlphaFoldDB" id="A1SYQ3"/>
<evidence type="ECO:0000313" key="9">
    <source>
        <dbReference type="Proteomes" id="UP000000639"/>
    </source>
</evidence>
<keyword evidence="2" id="KW-1003">Cell membrane</keyword>
<keyword evidence="4 6" id="KW-1133">Transmembrane helix</keyword>
<sequence>MNPIKITIDYLRERQSFTVLVLHITILILVLSQILVSDFMGFNEAGEISQNTLDFYGTWIHIITGLSLIPITLIFIAVEIKKQGVKHFFPYLFSDFSQLKSDLFELRKFKIPEVKTGGLGAIIEGLGLGALSLVLLSGSAWYLSWNLNGAWTHNIKDIHELFTGLVQAYVIGHGCMGLIHIFMGRWNHGRS</sequence>
<evidence type="ECO:0000256" key="5">
    <source>
        <dbReference type="ARBA" id="ARBA00023136"/>
    </source>
</evidence>
<keyword evidence="9" id="KW-1185">Reference proteome</keyword>
<dbReference type="RefSeq" id="WP_011771172.1">
    <property type="nucleotide sequence ID" value="NC_008709.1"/>
</dbReference>
<evidence type="ECO:0000313" key="8">
    <source>
        <dbReference type="EMBL" id="ABM04618.1"/>
    </source>
</evidence>
<reference evidence="8 9" key="1">
    <citation type="submission" date="2007-01" db="EMBL/GenBank/DDBJ databases">
        <title>Complete sequence of Psychromonas ingrahamii 37.</title>
        <authorList>
            <consortium name="US DOE Joint Genome Institute"/>
            <person name="Copeland A."/>
            <person name="Lucas S."/>
            <person name="Lapidus A."/>
            <person name="Barry K."/>
            <person name="Detter J.C."/>
            <person name="Glavina del Rio T."/>
            <person name="Hammon N."/>
            <person name="Israni S."/>
            <person name="Dalin E."/>
            <person name="Tice H."/>
            <person name="Pitluck S."/>
            <person name="Thompson L.S."/>
            <person name="Brettin T."/>
            <person name="Bruce D."/>
            <person name="Han C."/>
            <person name="Tapia R."/>
            <person name="Schmutz J."/>
            <person name="Larimer F."/>
            <person name="Land M."/>
            <person name="Hauser L."/>
            <person name="Kyrpides N."/>
            <person name="Ivanova N."/>
            <person name="Staley J."/>
            <person name="Richardson P."/>
        </authorList>
    </citation>
    <scope>NUCLEOTIDE SEQUENCE [LARGE SCALE GENOMIC DNA]</scope>
    <source>
        <strain evidence="8 9">37</strain>
    </source>
</reference>
<keyword evidence="3 6" id="KW-0812">Transmembrane</keyword>
<accession>A1SYQ3</accession>
<protein>
    <submittedName>
        <fullName evidence="8">Conserved hypothetical membrane protein</fullName>
    </submittedName>
</protein>
<dbReference type="InterPro" id="IPR011577">
    <property type="entry name" value="Cyt_b561_bac/Ni-Hgenase"/>
</dbReference>
<dbReference type="eggNOG" id="ENOG5032QDR">
    <property type="taxonomic scope" value="Bacteria"/>
</dbReference>
<feature type="transmembrane region" description="Helical" evidence="6">
    <location>
        <begin position="16"/>
        <end position="36"/>
    </location>
</feature>
<dbReference type="OrthoDB" id="6265126at2"/>
<dbReference type="GO" id="GO:0009055">
    <property type="term" value="F:electron transfer activity"/>
    <property type="evidence" value="ECO:0007669"/>
    <property type="project" value="InterPro"/>
</dbReference>
<evidence type="ECO:0000259" key="7">
    <source>
        <dbReference type="Pfam" id="PF01292"/>
    </source>
</evidence>
<evidence type="ECO:0000256" key="2">
    <source>
        <dbReference type="ARBA" id="ARBA00022475"/>
    </source>
</evidence>
<evidence type="ECO:0000256" key="6">
    <source>
        <dbReference type="SAM" id="Phobius"/>
    </source>
</evidence>
<proteinExistence type="predicted"/>
<dbReference type="InterPro" id="IPR016174">
    <property type="entry name" value="Di-haem_cyt_TM"/>
</dbReference>
<dbReference type="KEGG" id="pin:Ping_2914"/>
<dbReference type="GO" id="GO:0005886">
    <property type="term" value="C:plasma membrane"/>
    <property type="evidence" value="ECO:0007669"/>
    <property type="project" value="UniProtKB-SubCell"/>
</dbReference>
<dbReference type="GO" id="GO:0022904">
    <property type="term" value="P:respiratory electron transport chain"/>
    <property type="evidence" value="ECO:0007669"/>
    <property type="project" value="InterPro"/>
</dbReference>
<feature type="domain" description="Cytochrome b561 bacterial/Ni-hydrogenase" evidence="7">
    <location>
        <begin position="15"/>
        <end position="185"/>
    </location>
</feature>
<comment type="subcellular location">
    <subcellularLocation>
        <location evidence="1">Cell membrane</location>
        <topology evidence="1">Multi-pass membrane protein</topology>
    </subcellularLocation>
</comment>
<evidence type="ECO:0000256" key="1">
    <source>
        <dbReference type="ARBA" id="ARBA00004651"/>
    </source>
</evidence>
<keyword evidence="5 6" id="KW-0472">Membrane</keyword>
<feature type="transmembrane region" description="Helical" evidence="6">
    <location>
        <begin position="161"/>
        <end position="183"/>
    </location>
</feature>